<proteinExistence type="predicted"/>
<keyword evidence="1" id="KW-0808">Transferase</keyword>
<feature type="domain" description="Phosphoribosyl-dephospho-CoA transferase MdcG C-terminal" evidence="3">
    <location>
        <begin position="90"/>
        <end position="201"/>
    </location>
</feature>
<dbReference type="Pfam" id="PF20866">
    <property type="entry name" value="MdcG_N"/>
    <property type="match status" value="1"/>
</dbReference>
<dbReference type="NCBIfam" id="TIGR03135">
    <property type="entry name" value="malonate_mdcG"/>
    <property type="match status" value="1"/>
</dbReference>
<name>A0A2J0SUU3_STEMA</name>
<dbReference type="RefSeq" id="WP_049430052.1">
    <property type="nucleotide sequence ID" value="NZ_CP154630.1"/>
</dbReference>
<sequence length="213" mass="23509">MPEQPARHTLAWLSAHADWRADVAAQEPRLAAWFAQGLPAMVARRAADDPDPRLRLGVPLPPSEGKLRLALRVAPHEARRLQPPPALDEVVASGVPDDWRSALQAMQRLAPARVFGAFAWQHLSGLPYVHPRSDIDLLWQIRAAGQADALVERLQDWERTHARRVDGELCLADGGAVNWREYAGCSREVLVKRVDGAALEARDRLFIANGVAA</sequence>
<dbReference type="EMBL" id="RAUE01000037">
    <property type="protein sequence ID" value="MBA0313399.1"/>
    <property type="molecule type" value="Genomic_DNA"/>
</dbReference>
<evidence type="ECO:0000259" key="3">
    <source>
        <dbReference type="Pfam" id="PF10620"/>
    </source>
</evidence>
<feature type="domain" description="Phosphoribosyl-dephospho-CoA transferase MdcG N-terminal" evidence="4">
    <location>
        <begin position="7"/>
        <end position="84"/>
    </location>
</feature>
<protein>
    <submittedName>
        <fullName evidence="5">Malonate decarboxylase holo-[acyl-carrier-protein] synthase</fullName>
    </submittedName>
</protein>
<evidence type="ECO:0000313" key="5">
    <source>
        <dbReference type="EMBL" id="MBA0313399.1"/>
    </source>
</evidence>
<dbReference type="Pfam" id="PF10620">
    <property type="entry name" value="MdcG"/>
    <property type="match status" value="1"/>
</dbReference>
<dbReference type="OrthoDB" id="5985862at2"/>
<dbReference type="GO" id="GO:0016779">
    <property type="term" value="F:nucleotidyltransferase activity"/>
    <property type="evidence" value="ECO:0007669"/>
    <property type="project" value="UniProtKB-KW"/>
</dbReference>
<keyword evidence="2" id="KW-0548">Nucleotidyltransferase</keyword>
<organism evidence="5 6">
    <name type="scientific">Stenotrophomonas maltophilia</name>
    <name type="common">Pseudomonas maltophilia</name>
    <name type="synonym">Xanthomonas maltophilia</name>
    <dbReference type="NCBI Taxonomy" id="40324"/>
    <lineage>
        <taxon>Bacteria</taxon>
        <taxon>Pseudomonadati</taxon>
        <taxon>Pseudomonadota</taxon>
        <taxon>Gammaproteobacteria</taxon>
        <taxon>Lysobacterales</taxon>
        <taxon>Lysobacteraceae</taxon>
        <taxon>Stenotrophomonas</taxon>
        <taxon>Stenotrophomonas maltophilia group</taxon>
    </lineage>
</organism>
<accession>A0A2J0SUU3</accession>
<dbReference type="InterPro" id="IPR049180">
    <property type="entry name" value="MdcG_C"/>
</dbReference>
<gene>
    <name evidence="5" type="primary">mdcG</name>
    <name evidence="5" type="ORF">D7Y33_20695</name>
</gene>
<evidence type="ECO:0000313" key="6">
    <source>
        <dbReference type="Proteomes" id="UP000822271"/>
    </source>
</evidence>
<reference evidence="5" key="2">
    <citation type="journal article" date="2020" name="Front. Microbiol.">
        <title>Genetic Variants of the DSF Quorum Sensing System in Stenotrophomonas maltophilia Influence Virulence and Resistance Phenotypes Among Genotypically Diverse Clinical Isolates.</title>
        <authorList>
            <person name="Yero D."/>
            <person name="Huedo P."/>
            <person name="Conchillo-Sole O."/>
            <person name="Martinez-Servat S."/>
            <person name="Mamat U."/>
            <person name="Coves X."/>
            <person name="Llanas F."/>
            <person name="Roca I."/>
            <person name="Vila J."/>
            <person name="Schaible U.E."/>
            <person name="Daura X."/>
            <person name="Gibert I."/>
        </authorList>
    </citation>
    <scope>NUCLEOTIDE SEQUENCE</scope>
    <source>
        <strain evidence="5">OG156</strain>
    </source>
</reference>
<comment type="caution">
    <text evidence="5">The sequence shown here is derived from an EMBL/GenBank/DDBJ whole genome shotgun (WGS) entry which is preliminary data.</text>
</comment>
<dbReference type="InterPro" id="IPR017557">
    <property type="entry name" value="Holo-ACP_synthase"/>
</dbReference>
<evidence type="ECO:0000256" key="2">
    <source>
        <dbReference type="ARBA" id="ARBA00022695"/>
    </source>
</evidence>
<dbReference type="Proteomes" id="UP000822271">
    <property type="component" value="Unassembled WGS sequence"/>
</dbReference>
<evidence type="ECO:0000259" key="4">
    <source>
        <dbReference type="Pfam" id="PF20866"/>
    </source>
</evidence>
<dbReference type="AlphaFoldDB" id="A0A2J0SUU3"/>
<reference evidence="5" key="1">
    <citation type="submission" date="2018-09" db="EMBL/GenBank/DDBJ databases">
        <authorList>
            <person name="Groschel M."/>
            <person name="Kohl T."/>
            <person name="Conchillo-Sole O."/>
            <person name="Mamat U."/>
            <person name="Yero D."/>
            <person name="Niemann S."/>
            <person name="Daura X."/>
            <person name="Gibert I."/>
        </authorList>
    </citation>
    <scope>NUCLEOTIDE SEQUENCE</scope>
    <source>
        <strain evidence="5">OG156</strain>
    </source>
</reference>
<evidence type="ECO:0000256" key="1">
    <source>
        <dbReference type="ARBA" id="ARBA00022679"/>
    </source>
</evidence>
<dbReference type="InterPro" id="IPR048903">
    <property type="entry name" value="MdcG_N"/>
</dbReference>